<organism evidence="3">
    <name type="scientific">bioreactor metagenome</name>
    <dbReference type="NCBI Taxonomy" id="1076179"/>
    <lineage>
        <taxon>unclassified sequences</taxon>
        <taxon>metagenomes</taxon>
        <taxon>ecological metagenomes</taxon>
    </lineage>
</organism>
<feature type="coiled-coil region" evidence="1">
    <location>
        <begin position="100"/>
        <end position="134"/>
    </location>
</feature>
<dbReference type="AlphaFoldDB" id="A0A644X2M8"/>
<accession>A0A644X2M8</accession>
<evidence type="ECO:0000256" key="2">
    <source>
        <dbReference type="SAM" id="MobiDB-lite"/>
    </source>
</evidence>
<feature type="region of interest" description="Disordered" evidence="2">
    <location>
        <begin position="186"/>
        <end position="211"/>
    </location>
</feature>
<keyword evidence="1" id="KW-0175">Coiled coil</keyword>
<dbReference type="EMBL" id="VSSQ01001685">
    <property type="protein sequence ID" value="MPM10376.1"/>
    <property type="molecule type" value="Genomic_DNA"/>
</dbReference>
<protein>
    <recommendedName>
        <fullName evidence="4">Lipoprotein</fullName>
    </recommendedName>
</protein>
<evidence type="ECO:0008006" key="4">
    <source>
        <dbReference type="Google" id="ProtNLM"/>
    </source>
</evidence>
<evidence type="ECO:0000256" key="1">
    <source>
        <dbReference type="SAM" id="Coils"/>
    </source>
</evidence>
<proteinExistence type="predicted"/>
<comment type="caution">
    <text evidence="3">The sequence shown here is derived from an EMBL/GenBank/DDBJ whole genome shotgun (WGS) entry which is preliminary data.</text>
</comment>
<name>A0A644X2M8_9ZZZZ</name>
<dbReference type="PROSITE" id="PS51257">
    <property type="entry name" value="PROKAR_LIPOPROTEIN"/>
    <property type="match status" value="1"/>
</dbReference>
<gene>
    <name evidence="3" type="ORF">SDC9_56707</name>
</gene>
<reference evidence="3" key="1">
    <citation type="submission" date="2019-08" db="EMBL/GenBank/DDBJ databases">
        <authorList>
            <person name="Kucharzyk K."/>
            <person name="Murdoch R.W."/>
            <person name="Higgins S."/>
            <person name="Loffler F."/>
        </authorList>
    </citation>
    <scope>NUCLEOTIDE SEQUENCE</scope>
</reference>
<sequence length="260" mass="29803">MKSKILSTVGVLMIGLIFVGCGNSVVKQSIEQAKTAIESKEYDKALASLQLALDEDKENEEANKLYSIVDGYQKAKKLVDENKIIEAKEIIDGINSDYINYAIKEDIDNLKSQVDNYLKEVENITALLNEAENMFNNKQYTECKSHINDKILSSQYVTDEQKVKAEELIKKSDEAINEIEAQRVAEEKKKKEEAKKAEEEKKHQQSSEKRYYVPHLNKSLTMDEMSDEFNKISRPFDYVGDNGITYMFNPWSTKPTEPAY</sequence>
<evidence type="ECO:0000313" key="3">
    <source>
        <dbReference type="EMBL" id="MPM10376.1"/>
    </source>
</evidence>